<dbReference type="AlphaFoldDB" id="A0A0K6GCC6"/>
<sequence>MGPEDLSRLLPSVKHLALSSFIWESVVKSNIASRLESLGISDLEFLDDGNPLDPLANAIDEDGLPNLRKLEIWARPGNTELRNEILERILTATKGLEVVYFETYVDNLLYPLRKG</sequence>
<dbReference type="EMBL" id="CYGV01001626">
    <property type="protein sequence ID" value="CUA76130.1"/>
    <property type="molecule type" value="Genomic_DNA"/>
</dbReference>
<accession>A0A0K6GCC6</accession>
<evidence type="ECO:0000313" key="2">
    <source>
        <dbReference type="Proteomes" id="UP000044841"/>
    </source>
</evidence>
<protein>
    <submittedName>
        <fullName evidence="1">Uncharacterized protein</fullName>
    </submittedName>
</protein>
<dbReference type="Proteomes" id="UP000044841">
    <property type="component" value="Unassembled WGS sequence"/>
</dbReference>
<keyword evidence="2" id="KW-1185">Reference proteome</keyword>
<reference evidence="1 2" key="1">
    <citation type="submission" date="2015-07" db="EMBL/GenBank/DDBJ databases">
        <authorList>
            <person name="Noorani M."/>
        </authorList>
    </citation>
    <scope>NUCLEOTIDE SEQUENCE [LARGE SCALE GENOMIC DNA]</scope>
    <source>
        <strain evidence="1">BBA 69670</strain>
    </source>
</reference>
<organism evidence="1 2">
    <name type="scientific">Rhizoctonia solani</name>
    <dbReference type="NCBI Taxonomy" id="456999"/>
    <lineage>
        <taxon>Eukaryota</taxon>
        <taxon>Fungi</taxon>
        <taxon>Dikarya</taxon>
        <taxon>Basidiomycota</taxon>
        <taxon>Agaricomycotina</taxon>
        <taxon>Agaricomycetes</taxon>
        <taxon>Cantharellales</taxon>
        <taxon>Ceratobasidiaceae</taxon>
        <taxon>Rhizoctonia</taxon>
    </lineage>
</organism>
<name>A0A0K6GCC6_9AGAM</name>
<evidence type="ECO:0000313" key="1">
    <source>
        <dbReference type="EMBL" id="CUA76130.1"/>
    </source>
</evidence>
<gene>
    <name evidence="1" type="ORF">RSOLAG22IIIB_12059</name>
</gene>
<proteinExistence type="predicted"/>